<proteinExistence type="predicted"/>
<feature type="chain" id="PRO_5043601431" description="Secreted protein" evidence="1">
    <location>
        <begin position="17"/>
        <end position="93"/>
    </location>
</feature>
<evidence type="ECO:0000256" key="1">
    <source>
        <dbReference type="SAM" id="SignalP"/>
    </source>
</evidence>
<reference evidence="2" key="1">
    <citation type="journal article" date="2023" name="GigaByte">
        <title>Genome assembly of the bearded iris, Iris pallida Lam.</title>
        <authorList>
            <person name="Bruccoleri R.E."/>
            <person name="Oakeley E.J."/>
            <person name="Faust A.M.E."/>
            <person name="Altorfer M."/>
            <person name="Dessus-Babus S."/>
            <person name="Burckhardt D."/>
            <person name="Oertli M."/>
            <person name="Naumann U."/>
            <person name="Petersen F."/>
            <person name="Wong J."/>
        </authorList>
    </citation>
    <scope>NUCLEOTIDE SEQUENCE</scope>
    <source>
        <strain evidence="2">GSM-AAB239-AS_SAM_17_03QT</strain>
    </source>
</reference>
<dbReference type="EMBL" id="JANAVB010026799">
    <property type="protein sequence ID" value="KAJ6818930.1"/>
    <property type="molecule type" value="Genomic_DNA"/>
</dbReference>
<protein>
    <recommendedName>
        <fullName evidence="4">Secreted protein</fullName>
    </recommendedName>
</protein>
<accession>A0AAX6FRG1</accession>
<keyword evidence="3" id="KW-1185">Reference proteome</keyword>
<dbReference type="Proteomes" id="UP001140949">
    <property type="component" value="Unassembled WGS sequence"/>
</dbReference>
<feature type="signal peptide" evidence="1">
    <location>
        <begin position="1"/>
        <end position="16"/>
    </location>
</feature>
<organism evidence="2 3">
    <name type="scientific">Iris pallida</name>
    <name type="common">Sweet iris</name>
    <dbReference type="NCBI Taxonomy" id="29817"/>
    <lineage>
        <taxon>Eukaryota</taxon>
        <taxon>Viridiplantae</taxon>
        <taxon>Streptophyta</taxon>
        <taxon>Embryophyta</taxon>
        <taxon>Tracheophyta</taxon>
        <taxon>Spermatophyta</taxon>
        <taxon>Magnoliopsida</taxon>
        <taxon>Liliopsida</taxon>
        <taxon>Asparagales</taxon>
        <taxon>Iridaceae</taxon>
        <taxon>Iridoideae</taxon>
        <taxon>Irideae</taxon>
        <taxon>Iris</taxon>
    </lineage>
</organism>
<evidence type="ECO:0008006" key="4">
    <source>
        <dbReference type="Google" id="ProtNLM"/>
    </source>
</evidence>
<name>A0AAX6FRG1_IRIPA</name>
<keyword evidence="1" id="KW-0732">Signal</keyword>
<reference evidence="2" key="2">
    <citation type="submission" date="2023-04" db="EMBL/GenBank/DDBJ databases">
        <authorList>
            <person name="Bruccoleri R.E."/>
            <person name="Oakeley E.J."/>
            <person name="Faust A.-M."/>
            <person name="Dessus-Babus S."/>
            <person name="Altorfer M."/>
            <person name="Burckhardt D."/>
            <person name="Oertli M."/>
            <person name="Naumann U."/>
            <person name="Petersen F."/>
            <person name="Wong J."/>
        </authorList>
    </citation>
    <scope>NUCLEOTIDE SEQUENCE</scope>
    <source>
        <strain evidence="2">GSM-AAB239-AS_SAM_17_03QT</strain>
        <tissue evidence="2">Leaf</tissue>
    </source>
</reference>
<comment type="caution">
    <text evidence="2">The sequence shown here is derived from an EMBL/GenBank/DDBJ whole genome shotgun (WGS) entry which is preliminary data.</text>
</comment>
<dbReference type="AlphaFoldDB" id="A0AAX6FRG1"/>
<evidence type="ECO:0000313" key="3">
    <source>
        <dbReference type="Proteomes" id="UP001140949"/>
    </source>
</evidence>
<evidence type="ECO:0000313" key="2">
    <source>
        <dbReference type="EMBL" id="KAJ6818930.1"/>
    </source>
</evidence>
<gene>
    <name evidence="2" type="ORF">M6B38_404355</name>
</gene>
<sequence length="93" mass="10459">MGVLTVVMMLCDVGWWSTETGWLMVMLKDGWLDQRKSMGLRCLSPAKSARDGSLLVSSWEGHDSSGQKKWQDWSWRGVCLCLSRGCSSEDGRD</sequence>